<dbReference type="EMBL" id="KN667727">
    <property type="protein sequence ID" value="KHN06107.1"/>
    <property type="molecule type" value="Genomic_DNA"/>
</dbReference>
<organism evidence="1">
    <name type="scientific">Glycine soja</name>
    <name type="common">Wild soybean</name>
    <dbReference type="NCBI Taxonomy" id="3848"/>
    <lineage>
        <taxon>Eukaryota</taxon>
        <taxon>Viridiplantae</taxon>
        <taxon>Streptophyta</taxon>
        <taxon>Embryophyta</taxon>
        <taxon>Tracheophyta</taxon>
        <taxon>Spermatophyta</taxon>
        <taxon>Magnoliopsida</taxon>
        <taxon>eudicotyledons</taxon>
        <taxon>Gunneridae</taxon>
        <taxon>Pentapetalae</taxon>
        <taxon>rosids</taxon>
        <taxon>fabids</taxon>
        <taxon>Fabales</taxon>
        <taxon>Fabaceae</taxon>
        <taxon>Papilionoideae</taxon>
        <taxon>50 kb inversion clade</taxon>
        <taxon>NPAAA clade</taxon>
        <taxon>indigoferoid/millettioid clade</taxon>
        <taxon>Phaseoleae</taxon>
        <taxon>Glycine</taxon>
        <taxon>Glycine subgen. Soja</taxon>
    </lineage>
</organism>
<proteinExistence type="predicted"/>
<dbReference type="Proteomes" id="UP000053555">
    <property type="component" value="Unassembled WGS sequence"/>
</dbReference>
<reference evidence="1" key="1">
    <citation type="submission" date="2014-07" db="EMBL/GenBank/DDBJ databases">
        <title>Identification of a novel salt tolerance gene in wild soybean by whole-genome sequencing.</title>
        <authorList>
            <person name="Lam H.-M."/>
            <person name="Qi X."/>
            <person name="Li M.-W."/>
            <person name="Liu X."/>
            <person name="Xie M."/>
            <person name="Ni M."/>
            <person name="Xu X."/>
        </authorList>
    </citation>
    <scope>NUCLEOTIDE SEQUENCE [LARGE SCALE GENOMIC DNA]</scope>
    <source>
        <tissue evidence="1">Root</tissue>
    </source>
</reference>
<sequence length="174" mass="19756">MSALNTCGYVSTLFWVPLITETETETICGEPVDLEGQRWPASSRRRVLTSLGIFLPFVFRDGQVKSFKEKDEVDAWLFSNPMRCLEALHFSERNDIVISYDLQTNSTSLQQRGKYEDPTALFQLPLQLAAEREIARYLIGGNEYDGALRLCLLVFLAHLGGSCHDPIVPPYNFF</sequence>
<dbReference type="AlphaFoldDB" id="A0A0B2PEV0"/>
<gene>
    <name evidence="1" type="ORF">glysoja_047853</name>
</gene>
<name>A0A0B2PEV0_GLYSO</name>
<evidence type="ECO:0000313" key="1">
    <source>
        <dbReference type="EMBL" id="KHN06107.1"/>
    </source>
</evidence>
<accession>A0A0B2PEV0</accession>
<protein>
    <submittedName>
        <fullName evidence="1">ABC transporter A family member 11</fullName>
    </submittedName>
</protein>